<reference evidence="2" key="2">
    <citation type="journal article" date="2023" name="IMA Fungus">
        <title>Comparative genomic study of the Penicillium genus elucidates a diverse pangenome and 15 lateral gene transfer events.</title>
        <authorList>
            <person name="Petersen C."/>
            <person name="Sorensen T."/>
            <person name="Nielsen M.R."/>
            <person name="Sondergaard T.E."/>
            <person name="Sorensen J.L."/>
            <person name="Fitzpatrick D.A."/>
            <person name="Frisvad J.C."/>
            <person name="Nielsen K.L."/>
        </authorList>
    </citation>
    <scope>NUCLEOTIDE SEQUENCE</scope>
    <source>
        <strain evidence="2">IBT 30069</strain>
    </source>
</reference>
<protein>
    <submittedName>
        <fullName evidence="2">Uncharacterized protein</fullName>
    </submittedName>
</protein>
<dbReference type="Proteomes" id="UP001149165">
    <property type="component" value="Unassembled WGS sequence"/>
</dbReference>
<evidence type="ECO:0000313" key="3">
    <source>
        <dbReference type="Proteomes" id="UP001149165"/>
    </source>
</evidence>
<organism evidence="2 3">
    <name type="scientific">Penicillium angulare</name>
    <dbReference type="NCBI Taxonomy" id="116970"/>
    <lineage>
        <taxon>Eukaryota</taxon>
        <taxon>Fungi</taxon>
        <taxon>Dikarya</taxon>
        <taxon>Ascomycota</taxon>
        <taxon>Pezizomycotina</taxon>
        <taxon>Eurotiomycetes</taxon>
        <taxon>Eurotiomycetidae</taxon>
        <taxon>Eurotiales</taxon>
        <taxon>Aspergillaceae</taxon>
        <taxon>Penicillium</taxon>
    </lineage>
</organism>
<feature type="compositionally biased region" description="Polar residues" evidence="1">
    <location>
        <begin position="21"/>
        <end position="31"/>
    </location>
</feature>
<gene>
    <name evidence="2" type="ORF">N7456_008650</name>
</gene>
<evidence type="ECO:0000313" key="2">
    <source>
        <dbReference type="EMBL" id="KAJ5092789.1"/>
    </source>
</evidence>
<sequence length="89" mass="10126">MQDNATGRNVYADAAQEDPIENQTAGSWTRRQSLRKSARRLYTIPLAPDNGKEHDIRRLSNLLGFRICTKWCGLDHGLDREWGGDGKKK</sequence>
<dbReference type="AlphaFoldDB" id="A0A9W9K4I3"/>
<dbReference type="EMBL" id="JAPQKH010000006">
    <property type="protein sequence ID" value="KAJ5092789.1"/>
    <property type="molecule type" value="Genomic_DNA"/>
</dbReference>
<accession>A0A9W9K4I3</accession>
<reference evidence="2" key="1">
    <citation type="submission" date="2022-11" db="EMBL/GenBank/DDBJ databases">
        <authorList>
            <person name="Petersen C."/>
        </authorList>
    </citation>
    <scope>NUCLEOTIDE SEQUENCE</scope>
    <source>
        <strain evidence="2">IBT 30069</strain>
    </source>
</reference>
<evidence type="ECO:0000256" key="1">
    <source>
        <dbReference type="SAM" id="MobiDB-lite"/>
    </source>
</evidence>
<feature type="region of interest" description="Disordered" evidence="1">
    <location>
        <begin position="1"/>
        <end position="32"/>
    </location>
</feature>
<name>A0A9W9K4I3_9EURO</name>
<comment type="caution">
    <text evidence="2">The sequence shown here is derived from an EMBL/GenBank/DDBJ whole genome shotgun (WGS) entry which is preliminary data.</text>
</comment>
<keyword evidence="3" id="KW-1185">Reference proteome</keyword>
<proteinExistence type="predicted"/>